<keyword evidence="3 7" id="KW-0812">Transmembrane</keyword>
<evidence type="ECO:0000256" key="3">
    <source>
        <dbReference type="ARBA" id="ARBA00022692"/>
    </source>
</evidence>
<comment type="subcellular location">
    <subcellularLocation>
        <location evidence="1">Cell membrane</location>
        <topology evidence="1">Multi-pass membrane protein</topology>
    </subcellularLocation>
</comment>
<feature type="transmembrane region" description="Helical" evidence="7">
    <location>
        <begin position="139"/>
        <end position="162"/>
    </location>
</feature>
<name>X0RUM5_9ZZZZ</name>
<reference evidence="9" key="1">
    <citation type="journal article" date="2014" name="Front. Microbiol.">
        <title>High frequency of phylogenetically diverse reductive dehalogenase-homologous genes in deep subseafloor sedimentary metagenomes.</title>
        <authorList>
            <person name="Kawai M."/>
            <person name="Futagami T."/>
            <person name="Toyoda A."/>
            <person name="Takaki Y."/>
            <person name="Nishi S."/>
            <person name="Hori S."/>
            <person name="Arai W."/>
            <person name="Tsubouchi T."/>
            <person name="Morono Y."/>
            <person name="Uchiyama I."/>
            <person name="Ito T."/>
            <person name="Fujiyama A."/>
            <person name="Inagaki F."/>
            <person name="Takami H."/>
        </authorList>
    </citation>
    <scope>NUCLEOTIDE SEQUENCE</scope>
    <source>
        <strain evidence="9">Expedition CK06-06</strain>
    </source>
</reference>
<dbReference type="GO" id="GO:0005886">
    <property type="term" value="C:plasma membrane"/>
    <property type="evidence" value="ECO:0007669"/>
    <property type="project" value="UniProtKB-SubCell"/>
</dbReference>
<evidence type="ECO:0000256" key="6">
    <source>
        <dbReference type="SAM" id="MobiDB-lite"/>
    </source>
</evidence>
<comment type="caution">
    <text evidence="9">The sequence shown here is derived from an EMBL/GenBank/DDBJ whole genome shotgun (WGS) entry which is preliminary data.</text>
</comment>
<keyword evidence="4 7" id="KW-1133">Transmembrane helix</keyword>
<feature type="domain" description="Na+/H+ antiporter NhaC-like C-terminal" evidence="8">
    <location>
        <begin position="156"/>
        <end position="474"/>
    </location>
</feature>
<evidence type="ECO:0000256" key="7">
    <source>
        <dbReference type="SAM" id="Phobius"/>
    </source>
</evidence>
<dbReference type="EMBL" id="BARS01000137">
    <property type="protein sequence ID" value="GAF72478.1"/>
    <property type="molecule type" value="Genomic_DNA"/>
</dbReference>
<dbReference type="Pfam" id="PF03553">
    <property type="entry name" value="Na_H_antiporter"/>
    <property type="match status" value="1"/>
</dbReference>
<feature type="transmembrane region" description="Helical" evidence="7">
    <location>
        <begin position="12"/>
        <end position="29"/>
    </location>
</feature>
<feature type="transmembrane region" description="Helical" evidence="7">
    <location>
        <begin position="370"/>
        <end position="390"/>
    </location>
</feature>
<feature type="region of interest" description="Disordered" evidence="6">
    <location>
        <begin position="219"/>
        <end position="240"/>
    </location>
</feature>
<evidence type="ECO:0000256" key="2">
    <source>
        <dbReference type="ARBA" id="ARBA00022475"/>
    </source>
</evidence>
<protein>
    <recommendedName>
        <fullName evidence="8">Na+/H+ antiporter NhaC-like C-terminal domain-containing protein</fullName>
    </recommendedName>
</protein>
<evidence type="ECO:0000256" key="1">
    <source>
        <dbReference type="ARBA" id="ARBA00004651"/>
    </source>
</evidence>
<keyword evidence="2" id="KW-1003">Cell membrane</keyword>
<feature type="transmembrane region" description="Helical" evidence="7">
    <location>
        <begin position="190"/>
        <end position="209"/>
    </location>
</feature>
<dbReference type="InterPro" id="IPR018461">
    <property type="entry name" value="Na/H_Antiport_NhaC-like_C"/>
</dbReference>
<evidence type="ECO:0000256" key="5">
    <source>
        <dbReference type="ARBA" id="ARBA00023136"/>
    </source>
</evidence>
<feature type="transmembrane region" description="Helical" evidence="7">
    <location>
        <begin position="464"/>
        <end position="482"/>
    </location>
</feature>
<dbReference type="PANTHER" id="PTHR43478:SF1">
    <property type="entry name" value="NA+_H+ ANTIPORTER NHAC-LIKE C-TERMINAL DOMAIN-CONTAINING PROTEIN"/>
    <property type="match status" value="1"/>
</dbReference>
<organism evidence="9">
    <name type="scientific">marine sediment metagenome</name>
    <dbReference type="NCBI Taxonomy" id="412755"/>
    <lineage>
        <taxon>unclassified sequences</taxon>
        <taxon>metagenomes</taxon>
        <taxon>ecological metagenomes</taxon>
    </lineage>
</organism>
<proteinExistence type="predicted"/>
<feature type="transmembrane region" description="Helical" evidence="7">
    <location>
        <begin position="62"/>
        <end position="86"/>
    </location>
</feature>
<gene>
    <name evidence="9" type="ORF">S01H1_00397</name>
</gene>
<accession>X0RUM5</accession>
<feature type="transmembrane region" description="Helical" evidence="7">
    <location>
        <begin position="488"/>
        <end position="506"/>
    </location>
</feature>
<dbReference type="PANTHER" id="PTHR43478">
    <property type="entry name" value="NA+/H+ ANTIPORTER-RELATED"/>
    <property type="match status" value="1"/>
</dbReference>
<evidence type="ECO:0000313" key="9">
    <source>
        <dbReference type="EMBL" id="GAF72478.1"/>
    </source>
</evidence>
<evidence type="ECO:0000259" key="8">
    <source>
        <dbReference type="Pfam" id="PF03553"/>
    </source>
</evidence>
<evidence type="ECO:0000256" key="4">
    <source>
        <dbReference type="ARBA" id="ARBA00022989"/>
    </source>
</evidence>
<feature type="transmembrane region" description="Helical" evidence="7">
    <location>
        <begin position="245"/>
        <end position="266"/>
    </location>
</feature>
<keyword evidence="5 7" id="KW-0472">Membrane</keyword>
<dbReference type="AlphaFoldDB" id="X0RUM5"/>
<feature type="transmembrane region" description="Helical" evidence="7">
    <location>
        <begin position="297"/>
        <end position="317"/>
    </location>
</feature>
<sequence length="516" mass="55554">MTIVLAFLTRNVLLSIGVAIITGGLLTTLPSDPTSLSAIFAGLKTTVFYPIDTLTSIDNLQILAFVPPIFAMVEIVIVSGGFKAILKKILPLIKTEKSAQAATALLGLIYFIDDYSNTIIVGSSMRPVTDRFGISREKLAFLVDATSAPVTSVAVISTWIAYEVGLFTLTAQKLGIEKDGYSMFFDALSFRFYCILMLGFVFGHILFGCDFGPMKKAQNKAQKNPPVDNDITEPTKSSDDKRPAYMLNAIVPLAGLIIFHITGLWIDGGGPAEITTFSSIFQWQYWRQVIGNTENSILILIYAALFSLALAILCATLSRSLRAGAIIKCIISGAKKSLLPCLILIAAWSLKNCCDSLNTDRFLTNLLTGNVPPLIFPAMVFLVASATSFATGTSWGTMAILIPTAVPIAFALDGHTYGLTTTITLGAVLDGSIFGDHCSPISDTTIISSTASRCDHLQHVRTQLPYSLFVATLALFCCYIPAGLGFSPLLSITIAITVMVIVFLILPRLTKNNTLP</sequence>